<gene>
    <name evidence="1" type="ORF">V3H18_01260</name>
</gene>
<proteinExistence type="predicted"/>
<protein>
    <recommendedName>
        <fullName evidence="3">Efflux transporter periplasmic adaptor subunit</fullName>
    </recommendedName>
</protein>
<reference evidence="1 2" key="1">
    <citation type="submission" date="2024-02" db="EMBL/GenBank/DDBJ databases">
        <authorList>
            <person name="Grouzdev D."/>
        </authorList>
    </citation>
    <scope>NUCLEOTIDE SEQUENCE [LARGE SCALE GENOMIC DNA]</scope>
    <source>
        <strain evidence="1 2">9N</strain>
    </source>
</reference>
<name>A0ABU7XF02_9HYPH</name>
<dbReference type="EMBL" id="JAZHYN010000002">
    <property type="protein sequence ID" value="MEF3365153.1"/>
    <property type="molecule type" value="Genomic_DNA"/>
</dbReference>
<comment type="caution">
    <text evidence="1">The sequence shown here is derived from an EMBL/GenBank/DDBJ whole genome shotgun (WGS) entry which is preliminary data.</text>
</comment>
<accession>A0ABU7XF02</accession>
<keyword evidence="2" id="KW-1185">Reference proteome</keyword>
<dbReference type="Proteomes" id="UP001350748">
    <property type="component" value="Unassembled WGS sequence"/>
</dbReference>
<evidence type="ECO:0000313" key="2">
    <source>
        <dbReference type="Proteomes" id="UP001350748"/>
    </source>
</evidence>
<organism evidence="1 2">
    <name type="scientific">Methylocystis borbori</name>
    <dbReference type="NCBI Taxonomy" id="3118750"/>
    <lineage>
        <taxon>Bacteria</taxon>
        <taxon>Pseudomonadati</taxon>
        <taxon>Pseudomonadota</taxon>
        <taxon>Alphaproteobacteria</taxon>
        <taxon>Hyphomicrobiales</taxon>
        <taxon>Methylocystaceae</taxon>
        <taxon>Methylocystis</taxon>
    </lineage>
</organism>
<sequence length="71" mass="7469">MPLANSRIVPLAFWAAFLALGLFTSTGHDKPHAREAGKAHEVNLATAGAGKPLPASTIQPKEDAIPVILRD</sequence>
<evidence type="ECO:0008006" key="3">
    <source>
        <dbReference type="Google" id="ProtNLM"/>
    </source>
</evidence>
<dbReference type="RefSeq" id="WP_332080054.1">
    <property type="nucleotide sequence ID" value="NZ_JAZHYN010000002.1"/>
</dbReference>
<evidence type="ECO:0000313" key="1">
    <source>
        <dbReference type="EMBL" id="MEF3365153.1"/>
    </source>
</evidence>